<dbReference type="Proteomes" id="UP000319191">
    <property type="component" value="Unassembled WGS sequence"/>
</dbReference>
<name>A0A552J5V6_9CHRO</name>
<reference evidence="1 2" key="1">
    <citation type="submission" date="2019-01" db="EMBL/GenBank/DDBJ databases">
        <title>Coherence of Microcystis species and biogeography revealed through population genomics.</title>
        <authorList>
            <person name="Perez-Carrascal O.M."/>
            <person name="Terrat Y."/>
            <person name="Giani A."/>
            <person name="Fortin N."/>
            <person name="Tromas N."/>
            <person name="Shapiro B.J."/>
        </authorList>
    </citation>
    <scope>NUCLEOTIDE SEQUENCE [LARGE SCALE GENOMIC DNA]</scope>
    <source>
        <strain evidence="1">Mn_MB_F_20050700_S1D</strain>
    </source>
</reference>
<evidence type="ECO:0000313" key="2">
    <source>
        <dbReference type="Proteomes" id="UP000319191"/>
    </source>
</evidence>
<comment type="caution">
    <text evidence="1">The sequence shown here is derived from an EMBL/GenBank/DDBJ whole genome shotgun (WGS) entry which is preliminary data.</text>
</comment>
<dbReference type="EMBL" id="SFAV01000069">
    <property type="protein sequence ID" value="TRU91143.1"/>
    <property type="molecule type" value="Genomic_DNA"/>
</dbReference>
<protein>
    <submittedName>
        <fullName evidence="1">Uncharacterized protein</fullName>
    </submittedName>
</protein>
<proteinExistence type="predicted"/>
<evidence type="ECO:0000313" key="1">
    <source>
        <dbReference type="EMBL" id="TRU91143.1"/>
    </source>
</evidence>
<dbReference type="AlphaFoldDB" id="A0A552J5V6"/>
<gene>
    <name evidence="1" type="ORF">EWV54_05535</name>
</gene>
<sequence>MGGFYSPNPQAESDRQFFRNEVTGIRREVKRIVEHLFGQSPDREQRLANGYILSKLPAKSLINPH</sequence>
<organism evidence="1 2">
    <name type="scientific">Microcystis novacekii Mn_MB_F_20050700_S1D</name>
    <dbReference type="NCBI Taxonomy" id="2486266"/>
    <lineage>
        <taxon>Bacteria</taxon>
        <taxon>Bacillati</taxon>
        <taxon>Cyanobacteriota</taxon>
        <taxon>Cyanophyceae</taxon>
        <taxon>Oscillatoriophycideae</taxon>
        <taxon>Chroococcales</taxon>
        <taxon>Microcystaceae</taxon>
        <taxon>Microcystis</taxon>
    </lineage>
</organism>
<accession>A0A552J5V6</accession>